<dbReference type="AlphaFoldDB" id="A0A7C9LQN8"/>
<keyword evidence="3" id="KW-0812">Transmembrane</keyword>
<name>A0A7C9LQN8_9BACT</name>
<evidence type="ECO:0000256" key="3">
    <source>
        <dbReference type="SAM" id="Phobius"/>
    </source>
</evidence>
<dbReference type="CDD" id="cd04433">
    <property type="entry name" value="AFD_class_I"/>
    <property type="match status" value="1"/>
</dbReference>
<comment type="caution">
    <text evidence="5">The sequence shown here is derived from an EMBL/GenBank/DDBJ whole genome shotgun (WGS) entry which is preliminary data.</text>
</comment>
<dbReference type="Proteomes" id="UP000482295">
    <property type="component" value="Unassembled WGS sequence"/>
</dbReference>
<dbReference type="Gene3D" id="3.30.300.30">
    <property type="match status" value="1"/>
</dbReference>
<keyword evidence="2" id="KW-0436">Ligase</keyword>
<gene>
    <name evidence="5" type="ORF">F0475_10490</name>
</gene>
<dbReference type="GO" id="GO:0031956">
    <property type="term" value="F:medium-chain fatty acid-CoA ligase activity"/>
    <property type="evidence" value="ECO:0007669"/>
    <property type="project" value="TreeGrafter"/>
</dbReference>
<dbReference type="SUPFAM" id="SSF56801">
    <property type="entry name" value="Acetyl-CoA synthetase-like"/>
    <property type="match status" value="1"/>
</dbReference>
<evidence type="ECO:0000259" key="4">
    <source>
        <dbReference type="Pfam" id="PF00501"/>
    </source>
</evidence>
<feature type="transmembrane region" description="Helical" evidence="3">
    <location>
        <begin position="228"/>
        <end position="249"/>
    </location>
</feature>
<sequence length="506" mass="57756">MKNKTLRDLLLILYRLHILSPKGLFYWAKYLLSEGMSLMALLHFAAHFYPNRCAIKNEEGSLTYQETYEKAQKLAHLLYTQYQLRPKMNVALLGRNSLILSLLLPALSRIGAHITLLNTDMPQDQLLEYLRKRHYQLFLYDKELIEEPQLLPCKAVTTEELHHLIIYREHKKGKMKLPRMFQGTKIIIHTGGSSGNYKPVARRPAITSFLPPLIALLHKIGINQYDSVLISLPFYHGFGLATLIVSLLMGKKICLQRRFQAQETLSIIQNERIEVMPIVPAMLSRLWQIEGAKSQMESLKCLICGGDRLPKQLIETTHQQLGDVLYNLYGTSEAGFFLLATPQDLAAFDETTLGKAIWGVRCKIKEANEEHVGELWVRSSWAMAGRKNQWQSTGDLVFQNLDGYYFHRGRTDRMVVCGGENVHPEHIEQVLLAHPSIIAVRVFAVPHPFFGNVIQAEVECTPSLSMTEEELLTWLKPQLSRAEMPHGITFQNIGMLSTGKQKAWKT</sequence>
<dbReference type="InterPro" id="IPR042099">
    <property type="entry name" value="ANL_N_sf"/>
</dbReference>
<dbReference type="Pfam" id="PF00501">
    <property type="entry name" value="AMP-binding"/>
    <property type="match status" value="1"/>
</dbReference>
<comment type="similarity">
    <text evidence="1">Belongs to the ATP-dependent AMP-binding enzyme family.</text>
</comment>
<keyword evidence="3" id="KW-1133">Transmembrane helix</keyword>
<dbReference type="InterPro" id="IPR045851">
    <property type="entry name" value="AMP-bd_C_sf"/>
</dbReference>
<organism evidence="5 6">
    <name type="scientific">Prevotella vespertina</name>
    <dbReference type="NCBI Taxonomy" id="2608404"/>
    <lineage>
        <taxon>Bacteria</taxon>
        <taxon>Pseudomonadati</taxon>
        <taxon>Bacteroidota</taxon>
        <taxon>Bacteroidia</taxon>
        <taxon>Bacteroidales</taxon>
        <taxon>Prevotellaceae</taxon>
        <taxon>Prevotella</taxon>
    </lineage>
</organism>
<protein>
    <submittedName>
        <fullName evidence="5">AMP-binding protein</fullName>
    </submittedName>
</protein>
<dbReference type="PANTHER" id="PTHR43201">
    <property type="entry name" value="ACYL-COA SYNTHETASE"/>
    <property type="match status" value="1"/>
</dbReference>
<proteinExistence type="inferred from homology"/>
<dbReference type="PANTHER" id="PTHR43201:SF5">
    <property type="entry name" value="MEDIUM-CHAIN ACYL-COA LIGASE ACSF2, MITOCHONDRIAL"/>
    <property type="match status" value="1"/>
</dbReference>
<dbReference type="Gene3D" id="3.40.50.12780">
    <property type="entry name" value="N-terminal domain of ligase-like"/>
    <property type="match status" value="1"/>
</dbReference>
<evidence type="ECO:0000256" key="2">
    <source>
        <dbReference type="ARBA" id="ARBA00022598"/>
    </source>
</evidence>
<keyword evidence="3" id="KW-0472">Membrane</keyword>
<evidence type="ECO:0000313" key="6">
    <source>
        <dbReference type="Proteomes" id="UP000482295"/>
    </source>
</evidence>
<evidence type="ECO:0000313" key="5">
    <source>
        <dbReference type="EMBL" id="MUL28718.1"/>
    </source>
</evidence>
<accession>A0A7C9LQN8</accession>
<dbReference type="EMBL" id="VVIQ01000013">
    <property type="protein sequence ID" value="MUL28718.1"/>
    <property type="molecule type" value="Genomic_DNA"/>
</dbReference>
<dbReference type="InterPro" id="IPR000873">
    <property type="entry name" value="AMP-dep_synth/lig_dom"/>
</dbReference>
<keyword evidence="6" id="KW-1185">Reference proteome</keyword>
<reference evidence="5 6" key="1">
    <citation type="submission" date="2019-09" db="EMBL/GenBank/DDBJ databases">
        <title>Prevotella A2879 sp. nov., isolated from an abscess of a patient.</title>
        <authorList>
            <person name="Buhl M."/>
            <person name="Oberhettinger P."/>
        </authorList>
    </citation>
    <scope>NUCLEOTIDE SEQUENCE [LARGE SCALE GENOMIC DNA]</scope>
    <source>
        <strain evidence="5 6">A2879</strain>
    </source>
</reference>
<dbReference type="GO" id="GO:0006631">
    <property type="term" value="P:fatty acid metabolic process"/>
    <property type="evidence" value="ECO:0007669"/>
    <property type="project" value="TreeGrafter"/>
</dbReference>
<dbReference type="RefSeq" id="WP_155716567.1">
    <property type="nucleotide sequence ID" value="NZ_VVIQ01000013.1"/>
</dbReference>
<evidence type="ECO:0000256" key="1">
    <source>
        <dbReference type="ARBA" id="ARBA00006432"/>
    </source>
</evidence>
<feature type="domain" description="AMP-dependent synthetase/ligase" evidence="4">
    <location>
        <begin position="46"/>
        <end position="385"/>
    </location>
</feature>